<accession>A0A238WAC0</accession>
<dbReference type="Proteomes" id="UP000198379">
    <property type="component" value="Unassembled WGS sequence"/>
</dbReference>
<keyword evidence="4" id="KW-1133">Transmembrane helix</keyword>
<keyword evidence="4" id="KW-0472">Membrane</keyword>
<dbReference type="PANTHER" id="PTHR43280">
    <property type="entry name" value="ARAC-FAMILY TRANSCRIPTIONAL REGULATOR"/>
    <property type="match status" value="1"/>
</dbReference>
<evidence type="ECO:0000256" key="4">
    <source>
        <dbReference type="SAM" id="Phobius"/>
    </source>
</evidence>
<proteinExistence type="predicted"/>
<dbReference type="SMART" id="SM00342">
    <property type="entry name" value="HTH_ARAC"/>
    <property type="match status" value="1"/>
</dbReference>
<keyword evidence="1" id="KW-0805">Transcription regulation</keyword>
<keyword evidence="7" id="KW-1185">Reference proteome</keyword>
<evidence type="ECO:0000256" key="1">
    <source>
        <dbReference type="ARBA" id="ARBA00023015"/>
    </source>
</evidence>
<evidence type="ECO:0000259" key="5">
    <source>
        <dbReference type="PROSITE" id="PS01124"/>
    </source>
</evidence>
<name>A0A238WAC0_9FLAO</name>
<protein>
    <submittedName>
        <fullName evidence="6">AraC-type DNA-binding protein</fullName>
    </submittedName>
</protein>
<dbReference type="GO" id="GO:0003700">
    <property type="term" value="F:DNA-binding transcription factor activity"/>
    <property type="evidence" value="ECO:0007669"/>
    <property type="project" value="InterPro"/>
</dbReference>
<feature type="transmembrane region" description="Helical" evidence="4">
    <location>
        <begin position="100"/>
        <end position="120"/>
    </location>
</feature>
<gene>
    <name evidence="6" type="ORF">SAMN06265376_101862</name>
</gene>
<evidence type="ECO:0000313" key="6">
    <source>
        <dbReference type="EMBL" id="SNR43448.1"/>
    </source>
</evidence>
<keyword evidence="4" id="KW-0812">Transmembrane</keyword>
<dbReference type="Pfam" id="PF12833">
    <property type="entry name" value="HTH_18"/>
    <property type="match status" value="1"/>
</dbReference>
<dbReference type="SUPFAM" id="SSF46689">
    <property type="entry name" value="Homeodomain-like"/>
    <property type="match status" value="1"/>
</dbReference>
<dbReference type="EMBL" id="FZNY01000001">
    <property type="protein sequence ID" value="SNR43448.1"/>
    <property type="molecule type" value="Genomic_DNA"/>
</dbReference>
<dbReference type="PROSITE" id="PS00041">
    <property type="entry name" value="HTH_ARAC_FAMILY_1"/>
    <property type="match status" value="1"/>
</dbReference>
<feature type="domain" description="HTH araC/xylS-type" evidence="5">
    <location>
        <begin position="264"/>
        <end position="368"/>
    </location>
</feature>
<dbReference type="PANTHER" id="PTHR43280:SF29">
    <property type="entry name" value="ARAC-FAMILY TRANSCRIPTIONAL REGULATOR"/>
    <property type="match status" value="1"/>
</dbReference>
<dbReference type="InterPro" id="IPR009057">
    <property type="entry name" value="Homeodomain-like_sf"/>
</dbReference>
<feature type="transmembrane region" description="Helical" evidence="4">
    <location>
        <begin position="179"/>
        <end position="203"/>
    </location>
</feature>
<reference evidence="6 7" key="1">
    <citation type="submission" date="2017-06" db="EMBL/GenBank/DDBJ databases">
        <authorList>
            <person name="Kim H.J."/>
            <person name="Triplett B.A."/>
        </authorList>
    </citation>
    <scope>NUCLEOTIDE SEQUENCE [LARGE SCALE GENOMIC DNA]</scope>
    <source>
        <strain evidence="6 7">DSM 25597</strain>
    </source>
</reference>
<dbReference type="PROSITE" id="PS01124">
    <property type="entry name" value="HTH_ARAC_FAMILY_2"/>
    <property type="match status" value="1"/>
</dbReference>
<keyword evidence="3" id="KW-0804">Transcription</keyword>
<dbReference type="RefSeq" id="WP_089370174.1">
    <property type="nucleotide sequence ID" value="NZ_BMEP01000002.1"/>
</dbReference>
<organism evidence="6 7">
    <name type="scientific">Dokdonia pacifica</name>
    <dbReference type="NCBI Taxonomy" id="1627892"/>
    <lineage>
        <taxon>Bacteria</taxon>
        <taxon>Pseudomonadati</taxon>
        <taxon>Bacteroidota</taxon>
        <taxon>Flavobacteriia</taxon>
        <taxon>Flavobacteriales</taxon>
        <taxon>Flavobacteriaceae</taxon>
        <taxon>Dokdonia</taxon>
    </lineage>
</organism>
<keyword evidence="2 6" id="KW-0238">DNA-binding</keyword>
<sequence length="372" mass="43545">MSFTLLDVILFLGVSQGIFLAITLRLIDNRNKAANDVLSITIGIAVIMLFGRVMAYRIEALWVNYVAGIVDVTIFLFGPLIYCYIRRLLFQETPVFKLSFWHYLIACIHIFITIGVYLAPENVMAFIKEIRFLPYFWFFAELIGIISFIGYTIASIRLFKKHKKVMEHQISYVLVIRRYIRYVLVTVILFTVLWFISFISGIFKFSEISTVLNYPLVWVSIPLFIYVIGYYSLRQPEIFRMPLHPKIKEEKARLKPDEIQRLQKRLKFFIQEEEIYKTPDLSLKGLAEKLNTTSNNLSWLLNQVYQKSFYDYINTYRVQDIIECIDQGLHLKQTLLAIALDAGFNSKSTFNKAFKQVTSQTPSEYIKSKRVA</sequence>
<dbReference type="InterPro" id="IPR018062">
    <property type="entry name" value="HTH_AraC-typ_CS"/>
</dbReference>
<dbReference type="AlphaFoldDB" id="A0A238WAC0"/>
<feature type="transmembrane region" description="Helical" evidence="4">
    <location>
        <begin position="132"/>
        <end position="159"/>
    </location>
</feature>
<feature type="transmembrane region" description="Helical" evidence="4">
    <location>
        <begin position="215"/>
        <end position="233"/>
    </location>
</feature>
<feature type="transmembrane region" description="Helical" evidence="4">
    <location>
        <begin position="6"/>
        <end position="25"/>
    </location>
</feature>
<feature type="transmembrane region" description="Helical" evidence="4">
    <location>
        <begin position="37"/>
        <end position="56"/>
    </location>
</feature>
<evidence type="ECO:0000256" key="2">
    <source>
        <dbReference type="ARBA" id="ARBA00023125"/>
    </source>
</evidence>
<dbReference type="OrthoDB" id="6283866at2"/>
<feature type="transmembrane region" description="Helical" evidence="4">
    <location>
        <begin position="62"/>
        <end position="85"/>
    </location>
</feature>
<evidence type="ECO:0000313" key="7">
    <source>
        <dbReference type="Proteomes" id="UP000198379"/>
    </source>
</evidence>
<dbReference type="InterPro" id="IPR018060">
    <property type="entry name" value="HTH_AraC"/>
</dbReference>
<evidence type="ECO:0000256" key="3">
    <source>
        <dbReference type="ARBA" id="ARBA00023163"/>
    </source>
</evidence>
<dbReference type="GO" id="GO:0043565">
    <property type="term" value="F:sequence-specific DNA binding"/>
    <property type="evidence" value="ECO:0007669"/>
    <property type="project" value="InterPro"/>
</dbReference>
<dbReference type="Gene3D" id="1.10.10.60">
    <property type="entry name" value="Homeodomain-like"/>
    <property type="match status" value="2"/>
</dbReference>